<organism evidence="6 7">
    <name type="scientific">Candidatus Caccousia avicola</name>
    <dbReference type="NCBI Taxonomy" id="2840721"/>
    <lineage>
        <taxon>Bacteria</taxon>
        <taxon>Bacillati</taxon>
        <taxon>Bacillota</taxon>
        <taxon>Clostridia</taxon>
        <taxon>Eubacteriales</taxon>
        <taxon>Oscillospiraceae</taxon>
        <taxon>Oscillospiraceae incertae sedis</taxon>
        <taxon>Candidatus Caccousia</taxon>
    </lineage>
</organism>
<dbReference type="CDD" id="cd11338">
    <property type="entry name" value="AmyAc_CMD"/>
    <property type="match status" value="1"/>
</dbReference>
<dbReference type="Proteomes" id="UP000824242">
    <property type="component" value="Unassembled WGS sequence"/>
</dbReference>
<evidence type="ECO:0000256" key="1">
    <source>
        <dbReference type="ARBA" id="ARBA00008061"/>
    </source>
</evidence>
<evidence type="ECO:0000256" key="3">
    <source>
        <dbReference type="ARBA" id="ARBA00023001"/>
    </source>
</evidence>
<dbReference type="SUPFAM" id="SSF81296">
    <property type="entry name" value="E set domains"/>
    <property type="match status" value="1"/>
</dbReference>
<dbReference type="GO" id="GO:0030245">
    <property type="term" value="P:cellulose catabolic process"/>
    <property type="evidence" value="ECO:0007669"/>
    <property type="project" value="UniProtKB-KW"/>
</dbReference>
<protein>
    <submittedName>
        <fullName evidence="6">Alpha-glycosidase</fullName>
    </submittedName>
</protein>
<keyword evidence="4" id="KW-0326">Glycosidase</keyword>
<evidence type="ECO:0000259" key="5">
    <source>
        <dbReference type="SMART" id="SM00642"/>
    </source>
</evidence>
<reference evidence="6" key="2">
    <citation type="journal article" date="2021" name="PeerJ">
        <title>Extensive microbial diversity within the chicken gut microbiome revealed by metagenomics and culture.</title>
        <authorList>
            <person name="Gilroy R."/>
            <person name="Ravi A."/>
            <person name="Getino M."/>
            <person name="Pursley I."/>
            <person name="Horton D.L."/>
            <person name="Alikhan N.F."/>
            <person name="Baker D."/>
            <person name="Gharbi K."/>
            <person name="Hall N."/>
            <person name="Watson M."/>
            <person name="Adriaenssens E.M."/>
            <person name="Foster-Nyarko E."/>
            <person name="Jarju S."/>
            <person name="Secka A."/>
            <person name="Antonio M."/>
            <person name="Oren A."/>
            <person name="Chaudhuri R.R."/>
            <person name="La Ragione R."/>
            <person name="Hildebrand F."/>
            <person name="Pallen M.J."/>
        </authorList>
    </citation>
    <scope>NUCLEOTIDE SEQUENCE</scope>
    <source>
        <strain evidence="6">ChiSxjej1B13-7958</strain>
    </source>
</reference>
<comment type="similarity">
    <text evidence="1">Belongs to the glycosyl hydrolase 13 family.</text>
</comment>
<evidence type="ECO:0000313" key="7">
    <source>
        <dbReference type="Proteomes" id="UP000824242"/>
    </source>
</evidence>
<evidence type="ECO:0000256" key="2">
    <source>
        <dbReference type="ARBA" id="ARBA00022801"/>
    </source>
</evidence>
<dbReference type="AlphaFoldDB" id="A0A9D1ALR7"/>
<name>A0A9D1ALR7_9FIRM</name>
<proteinExistence type="inferred from homology"/>
<dbReference type="SUPFAM" id="SSF51445">
    <property type="entry name" value="(Trans)glycosidases"/>
    <property type="match status" value="1"/>
</dbReference>
<dbReference type="Pfam" id="PF00128">
    <property type="entry name" value="Alpha-amylase"/>
    <property type="match status" value="1"/>
</dbReference>
<feature type="domain" description="Glycosyl hydrolase family 13 catalytic" evidence="5">
    <location>
        <begin position="144"/>
        <end position="504"/>
    </location>
</feature>
<gene>
    <name evidence="6" type="ORF">IAB89_04550</name>
</gene>
<dbReference type="InterPro" id="IPR014756">
    <property type="entry name" value="Ig_E-set"/>
</dbReference>
<dbReference type="InterPro" id="IPR013783">
    <property type="entry name" value="Ig-like_fold"/>
</dbReference>
<dbReference type="InterPro" id="IPR006047">
    <property type="entry name" value="GH13_cat_dom"/>
</dbReference>
<dbReference type="Gene3D" id="3.20.20.80">
    <property type="entry name" value="Glycosidases"/>
    <property type="match status" value="1"/>
</dbReference>
<dbReference type="GO" id="GO:0004553">
    <property type="term" value="F:hydrolase activity, hydrolyzing O-glycosyl compounds"/>
    <property type="evidence" value="ECO:0007669"/>
    <property type="project" value="InterPro"/>
</dbReference>
<dbReference type="InterPro" id="IPR004185">
    <property type="entry name" value="Glyco_hydro_13_lg-like_dom"/>
</dbReference>
<sequence length="573" mass="66357">MNFAAVFHRAQAPYSYARNEDELVIRLQTDPDVEQVFLHWGDPFEAGILGGAERWHGERMELPRPLRLRHVCWWTAVIRPPYKRCRYHFELHQNGETWLFGEDGFCTPEEQQRDGAPAAFYQPWMNPSDIPSPPQWVRDTVWYQIFPDRFRRAGSEPGETPWRTGPVTNGERFGGNLAGIREKLGYLRDLGVNGLYLTPIFAAGSVHKYDTESYERVDPDFGTNEEFAALVREAHDAGIRVMVDAVFNHCGALFAPWRDVVEKGPASAYWEWFLVNRWPLPEERRDTRDGRYYSFAFSDQMPKLNTNHPEVIEYFCGLCERWVREYGVDGIRFDVGNEVSHHFLREMRRRVLAVRSDVYLLGEIWHDASPWLEGDEYDAVMNYPFRQAVADFFSHPRRTARELGWSLYECLGRYRSQTTEILFNLLDSHDTDRLFTRAGGEDSFFQQLTLLLTLPGSPSLFYGTEIALPGGHDPDCRRCMPWDELETPENKERIRQVKCLIGLRRTLPDLKGGALEFVETDPGSRFVRYRRGEVEVLLNAGETDREVAQGREVLFCRGLHDGLLAPGGVCVWR</sequence>
<dbReference type="EMBL" id="DVGZ01000042">
    <property type="protein sequence ID" value="HIR46917.1"/>
    <property type="molecule type" value="Genomic_DNA"/>
</dbReference>
<dbReference type="CDD" id="cd02857">
    <property type="entry name" value="E_set_CDase_PDE_N"/>
    <property type="match status" value="1"/>
</dbReference>
<evidence type="ECO:0000256" key="4">
    <source>
        <dbReference type="ARBA" id="ARBA00023295"/>
    </source>
</evidence>
<keyword evidence="3" id="KW-0624">Polysaccharide degradation</keyword>
<dbReference type="PANTHER" id="PTHR10357">
    <property type="entry name" value="ALPHA-AMYLASE FAMILY MEMBER"/>
    <property type="match status" value="1"/>
</dbReference>
<accession>A0A9D1ALR7</accession>
<dbReference type="PANTHER" id="PTHR10357:SF210">
    <property type="entry name" value="MALTODEXTRIN GLUCOSIDASE"/>
    <property type="match status" value="1"/>
</dbReference>
<dbReference type="SMART" id="SM00642">
    <property type="entry name" value="Aamy"/>
    <property type="match status" value="1"/>
</dbReference>
<reference evidence="6" key="1">
    <citation type="submission" date="2020-10" db="EMBL/GenBank/DDBJ databases">
        <authorList>
            <person name="Gilroy R."/>
        </authorList>
    </citation>
    <scope>NUCLEOTIDE SEQUENCE</scope>
    <source>
        <strain evidence="6">ChiSxjej1B13-7958</strain>
    </source>
</reference>
<dbReference type="Gene3D" id="3.90.400.10">
    <property type="entry name" value="Oligo-1,6-glucosidase, Domain 2"/>
    <property type="match status" value="1"/>
</dbReference>
<keyword evidence="3" id="KW-0119">Carbohydrate metabolism</keyword>
<dbReference type="Gene3D" id="2.60.40.10">
    <property type="entry name" value="Immunoglobulins"/>
    <property type="match status" value="1"/>
</dbReference>
<dbReference type="InterPro" id="IPR017853">
    <property type="entry name" value="GH"/>
</dbReference>
<comment type="caution">
    <text evidence="6">The sequence shown here is derived from an EMBL/GenBank/DDBJ whole genome shotgun (WGS) entry which is preliminary data.</text>
</comment>
<keyword evidence="2" id="KW-0378">Hydrolase</keyword>
<dbReference type="InterPro" id="IPR045857">
    <property type="entry name" value="O16G_dom_2"/>
</dbReference>
<evidence type="ECO:0000313" key="6">
    <source>
        <dbReference type="EMBL" id="HIR46917.1"/>
    </source>
</evidence>
<dbReference type="Pfam" id="PF02903">
    <property type="entry name" value="Alpha-amylase_N"/>
    <property type="match status" value="1"/>
</dbReference>
<keyword evidence="3" id="KW-0136">Cellulose degradation</keyword>